<proteinExistence type="predicted"/>
<reference evidence="9 10" key="1">
    <citation type="submission" date="2019-07" db="EMBL/GenBank/DDBJ databases">
        <authorList>
            <person name="Kim J."/>
        </authorList>
    </citation>
    <scope>NUCLEOTIDE SEQUENCE [LARGE SCALE GENOMIC DNA]</scope>
    <source>
        <strain evidence="9 10">JC52</strain>
    </source>
</reference>
<evidence type="ECO:0000256" key="6">
    <source>
        <dbReference type="SAM" id="Phobius"/>
    </source>
</evidence>
<evidence type="ECO:0000259" key="8">
    <source>
        <dbReference type="Pfam" id="PF13567"/>
    </source>
</evidence>
<dbReference type="EMBL" id="VNJI01000017">
    <property type="protein sequence ID" value="TVY09065.1"/>
    <property type="molecule type" value="Genomic_DNA"/>
</dbReference>
<evidence type="ECO:0000256" key="4">
    <source>
        <dbReference type="ARBA" id="ARBA00022989"/>
    </source>
</evidence>
<evidence type="ECO:0000256" key="1">
    <source>
        <dbReference type="ARBA" id="ARBA00004651"/>
    </source>
</evidence>
<evidence type="ECO:0000256" key="5">
    <source>
        <dbReference type="ARBA" id="ARBA00023136"/>
    </source>
</evidence>
<dbReference type="GO" id="GO:0005886">
    <property type="term" value="C:plasma membrane"/>
    <property type="evidence" value="ECO:0007669"/>
    <property type="project" value="UniProtKB-SubCell"/>
</dbReference>
<keyword evidence="3 6" id="KW-0812">Transmembrane</keyword>
<accession>A0A559KAA8</accession>
<dbReference type="Pfam" id="PF03772">
    <property type="entry name" value="Competence"/>
    <property type="match status" value="1"/>
</dbReference>
<comment type="subcellular location">
    <subcellularLocation>
        <location evidence="1">Cell membrane</location>
        <topology evidence="1">Multi-pass membrane protein</topology>
    </subcellularLocation>
</comment>
<feature type="domain" description="ComEC/Rec2-related protein" evidence="7">
    <location>
        <begin position="240"/>
        <end position="298"/>
    </location>
</feature>
<dbReference type="RefSeq" id="WP_144848109.1">
    <property type="nucleotide sequence ID" value="NZ_VNJI01000017.1"/>
</dbReference>
<dbReference type="Proteomes" id="UP000317036">
    <property type="component" value="Unassembled WGS sequence"/>
</dbReference>
<dbReference type="InterPro" id="IPR025405">
    <property type="entry name" value="DUF4131"/>
</dbReference>
<dbReference type="PANTHER" id="PTHR30619">
    <property type="entry name" value="DNA INTERNALIZATION/COMPETENCE PROTEIN COMEC/REC2"/>
    <property type="match status" value="1"/>
</dbReference>
<dbReference type="Pfam" id="PF13567">
    <property type="entry name" value="DUF4131"/>
    <property type="match status" value="1"/>
</dbReference>
<evidence type="ECO:0000313" key="10">
    <source>
        <dbReference type="Proteomes" id="UP000317036"/>
    </source>
</evidence>
<feature type="transmembrane region" description="Helical" evidence="6">
    <location>
        <begin position="260"/>
        <end position="283"/>
    </location>
</feature>
<evidence type="ECO:0000313" key="9">
    <source>
        <dbReference type="EMBL" id="TVY09065.1"/>
    </source>
</evidence>
<dbReference type="PANTHER" id="PTHR30619:SF7">
    <property type="entry name" value="BETA-LACTAMASE DOMAIN PROTEIN"/>
    <property type="match status" value="1"/>
</dbReference>
<dbReference type="OrthoDB" id="9761531at2"/>
<name>A0A559KAA8_9BACL</name>
<organism evidence="9 10">
    <name type="scientific">Paenibacillus cremeus</name>
    <dbReference type="NCBI Taxonomy" id="2163881"/>
    <lineage>
        <taxon>Bacteria</taxon>
        <taxon>Bacillati</taxon>
        <taxon>Bacillota</taxon>
        <taxon>Bacilli</taxon>
        <taxon>Bacillales</taxon>
        <taxon>Paenibacillaceae</taxon>
        <taxon>Paenibacillus</taxon>
    </lineage>
</organism>
<evidence type="ECO:0000256" key="3">
    <source>
        <dbReference type="ARBA" id="ARBA00022692"/>
    </source>
</evidence>
<gene>
    <name evidence="9" type="ORF">FPZ49_15235</name>
</gene>
<protein>
    <submittedName>
        <fullName evidence="9">ComEC family DNA internalization-related competence protein</fullName>
    </submittedName>
</protein>
<keyword evidence="4 6" id="KW-1133">Transmembrane helix</keyword>
<evidence type="ECO:0000256" key="2">
    <source>
        <dbReference type="ARBA" id="ARBA00022475"/>
    </source>
</evidence>
<feature type="domain" description="DUF4131" evidence="8">
    <location>
        <begin position="25"/>
        <end position="192"/>
    </location>
</feature>
<keyword evidence="2" id="KW-1003">Cell membrane</keyword>
<evidence type="ECO:0000259" key="7">
    <source>
        <dbReference type="Pfam" id="PF03772"/>
    </source>
</evidence>
<sequence length="305" mass="33515">MNDRPVAGVALCFVLGYVLALVWPSPWFTLYLTLGAGVLGCAVLLFQPAGKMLLLGALIITGAAGWYGETTRHNVSAISIGERDEAEVRLSGRILTPVTVDGDRVSLQAAAVNIDAGDGSVTPVSAEGERLQLSIRLLEKEEQDAAKGWQRGDRIVLSGTLKPPAEARNFGGFDYRRYLFYQRVHWQVNAKGLGSVHVTPPGQGEWGLWLPLRWNDRLRDLSEQVETLFPQDQSGFMKGMLIGITDEIDPKQFDLFSQLGLTHIIAISGLNVAIFLGCILWLLRRLGLARETYYLIAIGVGHQMD</sequence>
<dbReference type="InterPro" id="IPR004477">
    <property type="entry name" value="ComEC_N"/>
</dbReference>
<comment type="caution">
    <text evidence="9">The sequence shown here is derived from an EMBL/GenBank/DDBJ whole genome shotgun (WGS) entry which is preliminary data.</text>
</comment>
<keyword evidence="10" id="KW-1185">Reference proteome</keyword>
<keyword evidence="5 6" id="KW-0472">Membrane</keyword>
<dbReference type="InterPro" id="IPR052159">
    <property type="entry name" value="Competence_DNA_uptake"/>
</dbReference>
<feature type="transmembrane region" description="Helical" evidence="6">
    <location>
        <begin position="53"/>
        <end position="68"/>
    </location>
</feature>
<dbReference type="AlphaFoldDB" id="A0A559KAA8"/>
<feature type="transmembrane region" description="Helical" evidence="6">
    <location>
        <begin position="30"/>
        <end position="46"/>
    </location>
</feature>